<evidence type="ECO:0000313" key="1">
    <source>
        <dbReference type="EMBL" id="TNG91278.1"/>
    </source>
</evidence>
<dbReference type="RefSeq" id="WP_132966715.1">
    <property type="nucleotide sequence ID" value="NZ_LEKL01000064.1"/>
</dbReference>
<proteinExistence type="predicted"/>
<keyword evidence="2" id="KW-1185">Reference proteome</keyword>
<reference evidence="1 2" key="1">
    <citation type="submission" date="2019-05" db="EMBL/GenBank/DDBJ databases">
        <title>Pasteurellaceae isolates from reptiles.</title>
        <authorList>
            <person name="Bojesen A.M."/>
            <person name="Lund E."/>
        </authorList>
    </citation>
    <scope>NUCLEOTIDE SEQUENCE [LARGE SCALE GENOMIC DNA]</scope>
    <source>
        <strain evidence="1 2">ELNT2x</strain>
    </source>
</reference>
<comment type="caution">
    <text evidence="1">The sequence shown here is derived from an EMBL/GenBank/DDBJ whole genome shotgun (WGS) entry which is preliminary data.</text>
</comment>
<protein>
    <submittedName>
        <fullName evidence="1">Uncharacterized protein</fullName>
    </submittedName>
</protein>
<dbReference type="Proteomes" id="UP000305526">
    <property type="component" value="Unassembled WGS sequence"/>
</dbReference>
<gene>
    <name evidence="1" type="ORF">FHQ21_08235</name>
</gene>
<dbReference type="EMBL" id="VDGV01000070">
    <property type="protein sequence ID" value="TNG91278.1"/>
    <property type="molecule type" value="Genomic_DNA"/>
</dbReference>
<evidence type="ECO:0000313" key="2">
    <source>
        <dbReference type="Proteomes" id="UP000305526"/>
    </source>
</evidence>
<organism evidence="1 2">
    <name type="scientific">Testudinibacter aquarius</name>
    <dbReference type="NCBI Taxonomy" id="1524974"/>
    <lineage>
        <taxon>Bacteria</taxon>
        <taxon>Pseudomonadati</taxon>
        <taxon>Pseudomonadota</taxon>
        <taxon>Gammaproteobacteria</taxon>
        <taxon>Pasteurellales</taxon>
        <taxon>Pasteurellaceae</taxon>
        <taxon>Testudinibacter</taxon>
    </lineage>
</organism>
<accession>A0ABY2XTN8</accession>
<name>A0ABY2XTN8_9PAST</name>
<sequence>MCNENKCKNQCPRCGGQVVAIDVMAAINQGCAQIAVADPVLAQAVRQFARSLALNGAHLSLLRNGVARRLRAKQFAALFAGDPLPVAPYVAEIVDLEVLQSSVGVLHSLQLHLADSFYQSSSSISSFAKLHTLGEEYSKELRNLIRQAEKSQGE</sequence>